<organism evidence="1">
    <name type="scientific">Arundo donax</name>
    <name type="common">Giant reed</name>
    <name type="synonym">Donax arundinaceus</name>
    <dbReference type="NCBI Taxonomy" id="35708"/>
    <lineage>
        <taxon>Eukaryota</taxon>
        <taxon>Viridiplantae</taxon>
        <taxon>Streptophyta</taxon>
        <taxon>Embryophyta</taxon>
        <taxon>Tracheophyta</taxon>
        <taxon>Spermatophyta</taxon>
        <taxon>Magnoliopsida</taxon>
        <taxon>Liliopsida</taxon>
        <taxon>Poales</taxon>
        <taxon>Poaceae</taxon>
        <taxon>PACMAD clade</taxon>
        <taxon>Arundinoideae</taxon>
        <taxon>Arundineae</taxon>
        <taxon>Arundo</taxon>
    </lineage>
</organism>
<sequence length="42" mass="5061">MCQSTKRLHHWKPLIFGDACNHQSDLLFHWEKQEVQVLVLPF</sequence>
<name>A0A0A9G644_ARUDO</name>
<reference evidence="1" key="1">
    <citation type="submission" date="2014-09" db="EMBL/GenBank/DDBJ databases">
        <authorList>
            <person name="Magalhaes I.L.F."/>
            <person name="Oliveira U."/>
            <person name="Santos F.R."/>
            <person name="Vidigal T.H.D.A."/>
            <person name="Brescovit A.D."/>
            <person name="Santos A.J."/>
        </authorList>
    </citation>
    <scope>NUCLEOTIDE SEQUENCE</scope>
    <source>
        <tissue evidence="1">Shoot tissue taken approximately 20 cm above the soil surface</tissue>
    </source>
</reference>
<reference evidence="1" key="2">
    <citation type="journal article" date="2015" name="Data Brief">
        <title>Shoot transcriptome of the giant reed, Arundo donax.</title>
        <authorList>
            <person name="Barrero R.A."/>
            <person name="Guerrero F.D."/>
            <person name="Moolhuijzen P."/>
            <person name="Goolsby J.A."/>
            <person name="Tidwell J."/>
            <person name="Bellgard S.E."/>
            <person name="Bellgard M.I."/>
        </authorList>
    </citation>
    <scope>NUCLEOTIDE SEQUENCE</scope>
    <source>
        <tissue evidence="1">Shoot tissue taken approximately 20 cm above the soil surface</tissue>
    </source>
</reference>
<protein>
    <submittedName>
        <fullName evidence="1">Atg7</fullName>
    </submittedName>
</protein>
<evidence type="ECO:0000313" key="1">
    <source>
        <dbReference type="EMBL" id="JAE20545.1"/>
    </source>
</evidence>
<proteinExistence type="predicted"/>
<dbReference type="EMBL" id="GBRH01177351">
    <property type="protein sequence ID" value="JAE20545.1"/>
    <property type="molecule type" value="Transcribed_RNA"/>
</dbReference>
<dbReference type="AlphaFoldDB" id="A0A0A9G644"/>
<accession>A0A0A9G644</accession>